<keyword evidence="1" id="KW-0862">Zinc</keyword>
<dbReference type="OMA" id="DQNLERW"/>
<dbReference type="AlphaFoldDB" id="V7C4P2"/>
<feature type="compositionally biased region" description="Basic and acidic residues" evidence="2">
    <location>
        <begin position="280"/>
        <end position="294"/>
    </location>
</feature>
<accession>V7C4P2</accession>
<dbReference type="Gramene" id="ESW24235">
    <property type="protein sequence ID" value="ESW24235"/>
    <property type="gene ID" value="PHAVU_004G113400g"/>
</dbReference>
<keyword evidence="5" id="KW-1185">Reference proteome</keyword>
<feature type="region of interest" description="Disordered" evidence="2">
    <location>
        <begin position="599"/>
        <end position="657"/>
    </location>
</feature>
<name>V7C4P2_PHAVU</name>
<evidence type="ECO:0000259" key="3">
    <source>
        <dbReference type="PROSITE" id="PS50157"/>
    </source>
</evidence>
<dbReference type="PROSITE" id="PS00028">
    <property type="entry name" value="ZINC_FINGER_C2H2_1"/>
    <property type="match status" value="1"/>
</dbReference>
<keyword evidence="1" id="KW-0479">Metal-binding</keyword>
<evidence type="ECO:0000313" key="4">
    <source>
        <dbReference type="EMBL" id="ESW24235.1"/>
    </source>
</evidence>
<organism evidence="4 5">
    <name type="scientific">Phaseolus vulgaris</name>
    <name type="common">Kidney bean</name>
    <name type="synonym">French bean</name>
    <dbReference type="NCBI Taxonomy" id="3885"/>
    <lineage>
        <taxon>Eukaryota</taxon>
        <taxon>Viridiplantae</taxon>
        <taxon>Streptophyta</taxon>
        <taxon>Embryophyta</taxon>
        <taxon>Tracheophyta</taxon>
        <taxon>Spermatophyta</taxon>
        <taxon>Magnoliopsida</taxon>
        <taxon>eudicotyledons</taxon>
        <taxon>Gunneridae</taxon>
        <taxon>Pentapetalae</taxon>
        <taxon>rosids</taxon>
        <taxon>fabids</taxon>
        <taxon>Fabales</taxon>
        <taxon>Fabaceae</taxon>
        <taxon>Papilionoideae</taxon>
        <taxon>50 kb inversion clade</taxon>
        <taxon>NPAAA clade</taxon>
        <taxon>indigoferoid/millettioid clade</taxon>
        <taxon>Phaseoleae</taxon>
        <taxon>Phaseolus</taxon>
    </lineage>
</organism>
<reference evidence="5" key="1">
    <citation type="journal article" date="2014" name="Nat. Genet.">
        <title>A reference genome for common bean and genome-wide analysis of dual domestications.</title>
        <authorList>
            <person name="Schmutz J."/>
            <person name="McClean P.E."/>
            <person name="Mamidi S."/>
            <person name="Wu G.A."/>
            <person name="Cannon S.B."/>
            <person name="Grimwood J."/>
            <person name="Jenkins J."/>
            <person name="Shu S."/>
            <person name="Song Q."/>
            <person name="Chavarro C."/>
            <person name="Torres-Torres M."/>
            <person name="Geffroy V."/>
            <person name="Moghaddam S.M."/>
            <person name="Gao D."/>
            <person name="Abernathy B."/>
            <person name="Barry K."/>
            <person name="Blair M."/>
            <person name="Brick M.A."/>
            <person name="Chovatia M."/>
            <person name="Gepts P."/>
            <person name="Goodstein D.M."/>
            <person name="Gonzales M."/>
            <person name="Hellsten U."/>
            <person name="Hyten D.L."/>
            <person name="Jia G."/>
            <person name="Kelly J.D."/>
            <person name="Kudrna D."/>
            <person name="Lee R."/>
            <person name="Richard M.M."/>
            <person name="Miklas P.N."/>
            <person name="Osorno J.M."/>
            <person name="Rodrigues J."/>
            <person name="Thareau V."/>
            <person name="Urrea C.A."/>
            <person name="Wang M."/>
            <person name="Yu Y."/>
            <person name="Zhang M."/>
            <person name="Wing R.A."/>
            <person name="Cregan P.B."/>
            <person name="Rokhsar D.S."/>
            <person name="Jackson S.A."/>
        </authorList>
    </citation>
    <scope>NUCLEOTIDE SEQUENCE [LARGE SCALE GENOMIC DNA]</scope>
    <source>
        <strain evidence="5">cv. G19833</strain>
    </source>
</reference>
<dbReference type="EMBL" id="CM002291">
    <property type="protein sequence ID" value="ESW24235.1"/>
    <property type="molecule type" value="Genomic_DNA"/>
</dbReference>
<feature type="region of interest" description="Disordered" evidence="2">
    <location>
        <begin position="277"/>
        <end position="296"/>
    </location>
</feature>
<dbReference type="InterPro" id="IPR013087">
    <property type="entry name" value="Znf_C2H2_type"/>
</dbReference>
<protein>
    <recommendedName>
        <fullName evidence="3">C2H2-type domain-containing protein</fullName>
    </recommendedName>
</protein>
<proteinExistence type="predicted"/>
<dbReference type="PROSITE" id="PS50157">
    <property type="entry name" value="ZINC_FINGER_C2H2_2"/>
    <property type="match status" value="1"/>
</dbReference>
<evidence type="ECO:0000256" key="1">
    <source>
        <dbReference type="PROSITE-ProRule" id="PRU00042"/>
    </source>
</evidence>
<dbReference type="eggNOG" id="ENOG502QSEZ">
    <property type="taxonomic scope" value="Eukaryota"/>
</dbReference>
<dbReference type="STRING" id="3885.V7C4P2"/>
<gene>
    <name evidence="4" type="ORF">PHAVU_004G113400g</name>
</gene>
<dbReference type="OrthoDB" id="191139at2759"/>
<dbReference type="GO" id="GO:0008270">
    <property type="term" value="F:zinc ion binding"/>
    <property type="evidence" value="ECO:0007669"/>
    <property type="project" value="UniProtKB-KW"/>
</dbReference>
<evidence type="ECO:0000313" key="5">
    <source>
        <dbReference type="Proteomes" id="UP000000226"/>
    </source>
</evidence>
<feature type="compositionally biased region" description="Polar residues" evidence="2">
    <location>
        <begin position="599"/>
        <end position="620"/>
    </location>
</feature>
<sequence length="672" mass="75817">MPIAKLKSSSTPDVMDAEEKIDTIIRQTIGRETSLSFPSVNDNSIHWIELFNALDSQGWPLLYPMKVQLQNCDKCSREFCSPINYRRHIRVHHRLKKLDKDFTKTRDLLGAYWDKLSVEEAKEVVSLENVVLEKVPGSSILKSLTTLLQNQGFYAFPRYYLMAGAALLDIVQSKSSSFPISSEELFSVLDNASEKTCLCGTAESVKRYVFDGNAGKIGLEPKNLVACTSFLLEQKLVMAWLTDKDAEALKCQEQLVEEEEAAQKRQTEILERKRQKKLRQKEQKAREQRHKAEAEIEGDIDSTVKALSLTEASSDTYNFEARNPNVFSDNVSSPVLLQYLDTNEEINGDTHSEYDTIPDQNLERWSAHGHMGKWAEANDLLTNQISPLSKLEVNQKYEANHDNKASAIVSGSQVWSPKSEEEIDKVVLKTTKEKEPDQLKNQEVLIGSISVNLDDDCRQSEGNMLASERDSMVENVGKQNSSRDKLMKTDRVTSGNSLSIVKVWRPVSRLETEDQVPVQSGETDDDDSVHGNVRNWSVPSCLREGSTDGDDIGFEKHFSHPEGRAYPGSFQFSIQDAKAFLAKRWEEAISSDHVTLHLTSDSESSGSQETQDSITEASQSYDEDRRNIVANADNKLPATSRIAKPKRRLKKSEKGIKIKYVPKQKRNNLCDI</sequence>
<dbReference type="PANTHER" id="PTHR36055">
    <property type="entry name" value="C2H2-LIKE ZINC FINGER PROTEIN"/>
    <property type="match status" value="1"/>
</dbReference>
<dbReference type="PANTHER" id="PTHR36055:SF4">
    <property type="entry name" value="ZINC FINGER PROTEIN, PUTATIVE-RELATED"/>
    <property type="match status" value="1"/>
</dbReference>
<feature type="region of interest" description="Disordered" evidence="2">
    <location>
        <begin position="511"/>
        <end position="558"/>
    </location>
</feature>
<keyword evidence="1" id="KW-0863">Zinc-finger</keyword>
<evidence type="ECO:0000256" key="2">
    <source>
        <dbReference type="SAM" id="MobiDB-lite"/>
    </source>
</evidence>
<feature type="domain" description="C2H2-type" evidence="3">
    <location>
        <begin position="70"/>
        <end position="97"/>
    </location>
</feature>
<dbReference type="Proteomes" id="UP000000226">
    <property type="component" value="Chromosome 4"/>
</dbReference>